<dbReference type="RefSeq" id="WP_068459199.1">
    <property type="nucleotide sequence ID" value="NZ_LMTR01000020.1"/>
</dbReference>
<evidence type="ECO:0000256" key="1">
    <source>
        <dbReference type="SAM" id="SignalP"/>
    </source>
</evidence>
<sequence length="125" mass="13712">MTTSTITVRHIRPLVFAIVASSLFGATALHAEEPPFVGTWSLDPAQCTVGQENREAPLILAKDRYDQHESHCVFKSVQQVESDWNIAATCTTEGDELDYAFSLTVSGDTLTFTDSGGARDFLRCK</sequence>
<reference evidence="2 3" key="1">
    <citation type="submission" date="2015-10" db="EMBL/GenBank/DDBJ databases">
        <title>Transcriptomic analysis of a linuron degrading triple-species bacterial consortium.</title>
        <authorList>
            <person name="Albers P."/>
        </authorList>
    </citation>
    <scope>NUCLEOTIDE SEQUENCE [LARGE SCALE GENOMIC DNA]</scope>
    <source>
        <strain evidence="2 3">WDL6</strain>
    </source>
</reference>
<feature type="signal peptide" evidence="1">
    <location>
        <begin position="1"/>
        <end position="31"/>
    </location>
</feature>
<name>A0A109BMJ5_HYPSL</name>
<keyword evidence="1" id="KW-0732">Signal</keyword>
<evidence type="ECO:0000313" key="2">
    <source>
        <dbReference type="EMBL" id="KWT71561.1"/>
    </source>
</evidence>
<accession>A0A109BMJ5</accession>
<protein>
    <recommendedName>
        <fullName evidence="4">Alkaline proteinase inhibitor/ Outer membrane lipoprotein Omp19 domain-containing protein</fullName>
    </recommendedName>
</protein>
<dbReference type="Proteomes" id="UP000059074">
    <property type="component" value="Unassembled WGS sequence"/>
</dbReference>
<dbReference type="OrthoDB" id="7933521at2"/>
<evidence type="ECO:0008006" key="4">
    <source>
        <dbReference type="Google" id="ProtNLM"/>
    </source>
</evidence>
<dbReference type="AlphaFoldDB" id="A0A109BMJ5"/>
<dbReference type="EMBL" id="LMTR01000020">
    <property type="protein sequence ID" value="KWT71561.1"/>
    <property type="molecule type" value="Genomic_DNA"/>
</dbReference>
<proteinExistence type="predicted"/>
<dbReference type="PATRIC" id="fig|121290.4.peg.2308"/>
<feature type="chain" id="PRO_5007132696" description="Alkaline proteinase inhibitor/ Outer membrane lipoprotein Omp19 domain-containing protein" evidence="1">
    <location>
        <begin position="32"/>
        <end position="125"/>
    </location>
</feature>
<keyword evidence="3" id="KW-1185">Reference proteome</keyword>
<dbReference type="STRING" id="121290.APY04_0414"/>
<comment type="caution">
    <text evidence="2">The sequence shown here is derived from an EMBL/GenBank/DDBJ whole genome shotgun (WGS) entry which is preliminary data.</text>
</comment>
<organism evidence="2 3">
    <name type="scientific">Hyphomicrobium sulfonivorans</name>
    <dbReference type="NCBI Taxonomy" id="121290"/>
    <lineage>
        <taxon>Bacteria</taxon>
        <taxon>Pseudomonadati</taxon>
        <taxon>Pseudomonadota</taxon>
        <taxon>Alphaproteobacteria</taxon>
        <taxon>Hyphomicrobiales</taxon>
        <taxon>Hyphomicrobiaceae</taxon>
        <taxon>Hyphomicrobium</taxon>
    </lineage>
</organism>
<gene>
    <name evidence="2" type="ORF">APY04_0414</name>
</gene>
<evidence type="ECO:0000313" key="3">
    <source>
        <dbReference type="Proteomes" id="UP000059074"/>
    </source>
</evidence>